<dbReference type="AlphaFoldDB" id="A0AAW2EIM9"/>
<sequence>MPYSPTSHVLVTLLKFNLAASVICEAYKNYALLQTLKFLYVYRIVVLKIFFTLMWSGLRCCGLTMILCKSLWSSSVITYLCWVDKLFRRLYSIIGQLFNLIPRIGTWRRIFNFDGSGYKGKIFFIVTTATERIIRHRVIPIHQRPEERIHYAGRPIATGKLH</sequence>
<evidence type="ECO:0000313" key="3">
    <source>
        <dbReference type="Proteomes" id="UP001430953"/>
    </source>
</evidence>
<evidence type="ECO:0000313" key="2">
    <source>
        <dbReference type="EMBL" id="KAL0102214.1"/>
    </source>
</evidence>
<evidence type="ECO:0000256" key="1">
    <source>
        <dbReference type="SAM" id="Phobius"/>
    </source>
</evidence>
<accession>A0AAW2EIM9</accession>
<gene>
    <name evidence="2" type="ORF">PUN28_018631</name>
</gene>
<dbReference type="Proteomes" id="UP001430953">
    <property type="component" value="Unassembled WGS sequence"/>
</dbReference>
<organism evidence="2 3">
    <name type="scientific">Cardiocondyla obscurior</name>
    <dbReference type="NCBI Taxonomy" id="286306"/>
    <lineage>
        <taxon>Eukaryota</taxon>
        <taxon>Metazoa</taxon>
        <taxon>Ecdysozoa</taxon>
        <taxon>Arthropoda</taxon>
        <taxon>Hexapoda</taxon>
        <taxon>Insecta</taxon>
        <taxon>Pterygota</taxon>
        <taxon>Neoptera</taxon>
        <taxon>Endopterygota</taxon>
        <taxon>Hymenoptera</taxon>
        <taxon>Apocrita</taxon>
        <taxon>Aculeata</taxon>
        <taxon>Formicoidea</taxon>
        <taxon>Formicidae</taxon>
        <taxon>Myrmicinae</taxon>
        <taxon>Cardiocondyla</taxon>
    </lineage>
</organism>
<keyword evidence="3" id="KW-1185">Reference proteome</keyword>
<proteinExistence type="predicted"/>
<feature type="transmembrane region" description="Helical" evidence="1">
    <location>
        <begin position="39"/>
        <end position="57"/>
    </location>
</feature>
<keyword evidence="1" id="KW-0472">Membrane</keyword>
<comment type="caution">
    <text evidence="2">The sequence shown here is derived from an EMBL/GenBank/DDBJ whole genome shotgun (WGS) entry which is preliminary data.</text>
</comment>
<keyword evidence="1" id="KW-1133">Transmembrane helix</keyword>
<protein>
    <submittedName>
        <fullName evidence="2">Uncharacterized protein</fullName>
    </submittedName>
</protein>
<keyword evidence="1" id="KW-0812">Transmembrane</keyword>
<dbReference type="EMBL" id="JADYXP020000023">
    <property type="protein sequence ID" value="KAL0102214.1"/>
    <property type="molecule type" value="Genomic_DNA"/>
</dbReference>
<reference evidence="2 3" key="1">
    <citation type="submission" date="2023-03" db="EMBL/GenBank/DDBJ databases">
        <title>High recombination rates correlate with genetic variation in Cardiocondyla obscurior ants.</title>
        <authorList>
            <person name="Errbii M."/>
        </authorList>
    </citation>
    <scope>NUCLEOTIDE SEQUENCE [LARGE SCALE GENOMIC DNA]</scope>
    <source>
        <strain evidence="2">Alpha-2009</strain>
        <tissue evidence="2">Whole body</tissue>
    </source>
</reference>
<feature type="transmembrane region" description="Helical" evidence="1">
    <location>
        <begin position="6"/>
        <end position="27"/>
    </location>
</feature>
<name>A0AAW2EIM9_9HYME</name>